<name>M9M449_PAEPP</name>
<keyword evidence="2" id="KW-0347">Helicase</keyword>
<keyword evidence="2" id="KW-0378">Hydrolase</keyword>
<reference evidence="2 3" key="1">
    <citation type="submission" date="2012-10" db="EMBL/GenBank/DDBJ databases">
        <title>Draft Genome Sequence of Paenibacillus popilliae ATCC 14706T.</title>
        <authorList>
            <person name="Iiyama K."/>
            <person name="Mori K."/>
            <person name="Mon H."/>
            <person name="Chieda Y."/>
            <person name="Lee J.M."/>
            <person name="Kusakabe T."/>
            <person name="Tashiro K."/>
            <person name="Asano S."/>
            <person name="Yasunaga-Aoki C."/>
            <person name="Shimizu S."/>
        </authorList>
    </citation>
    <scope>NUCLEOTIDE SEQUENCE [LARGE SCALE GENOMIC DNA]</scope>
    <source>
        <strain evidence="2 3">ATCC 14706</strain>
    </source>
</reference>
<evidence type="ECO:0000256" key="1">
    <source>
        <dbReference type="SAM" id="MobiDB-lite"/>
    </source>
</evidence>
<feature type="non-terminal residue" evidence="2">
    <location>
        <position position="1"/>
    </location>
</feature>
<keyword evidence="2" id="KW-0547">Nucleotide-binding</keyword>
<accession>M9M449</accession>
<organism evidence="2 3">
    <name type="scientific">Paenibacillus popilliae ATCC 14706</name>
    <dbReference type="NCBI Taxonomy" id="1212764"/>
    <lineage>
        <taxon>Bacteria</taxon>
        <taxon>Bacillati</taxon>
        <taxon>Bacillota</taxon>
        <taxon>Bacilli</taxon>
        <taxon>Bacillales</taxon>
        <taxon>Paenibacillaceae</taxon>
        <taxon>Paenibacillus</taxon>
    </lineage>
</organism>
<evidence type="ECO:0000313" key="2">
    <source>
        <dbReference type="EMBL" id="GAC43854.1"/>
    </source>
</evidence>
<gene>
    <name evidence="2" type="ORF">PPOP_3254</name>
</gene>
<keyword evidence="3" id="KW-1185">Reference proteome</keyword>
<proteinExistence type="predicted"/>
<dbReference type="RefSeq" id="WP_006287573.1">
    <property type="nucleotide sequence ID" value="NZ_BALG01000257.1"/>
</dbReference>
<sequence length="540" mass="61358">GTSTSTEQPELDDNIPAPPTEEEIAVMEGRELQPQPGTSVSMEQPELNENIPVHPTKEISEFPTEDRPLILDAEDSKVIRVPFKEGQTLIGELSFNEYTQDNKVSITITGITEADTSELPIIYGLEEDNLFRTSSTMENHFFKYRNEEGTVLPVETVEIVPFNNPGPAVHRVGQKVALRWSEMQQQVDTPGHFSRVYKTVVGKVLSLGDQPDSFVRIGVPKSTTSQQLDEFPLNTFVRIDGEEQGIYKPVLYVYTNEIKPDERIDVNESTQETKIVVGKELSLQLPELSINGIIEHIDTVQGYPIVFLHVPVSPEHVQSVKQQLETVFQDQQYDVPMEWKGQLINAAPVIVRIGDEVIGGKVINTDENVEDGDEHDDEEWIEVTHWRSVSENAEHVKEAIIGFLDQPEQVGSTVEMLLDLFSFNLQAKSLQKLIKKQVVPQQQLEKLHTKIKDIMANTLLPNITNDMLDAFVQNHSIYNYSPYQIDNIDENLTKQLLEVVRELISEQNESLQAQIRYKMDPVVKEVIRDIRDIYEENAHN</sequence>
<keyword evidence="2" id="KW-0067">ATP-binding</keyword>
<dbReference type="EMBL" id="BALG01000257">
    <property type="protein sequence ID" value="GAC43854.1"/>
    <property type="molecule type" value="Genomic_DNA"/>
</dbReference>
<evidence type="ECO:0000313" key="3">
    <source>
        <dbReference type="Proteomes" id="UP000029453"/>
    </source>
</evidence>
<dbReference type="AlphaFoldDB" id="M9M449"/>
<dbReference type="Proteomes" id="UP000029453">
    <property type="component" value="Unassembled WGS sequence"/>
</dbReference>
<feature type="region of interest" description="Disordered" evidence="1">
    <location>
        <begin position="1"/>
        <end position="21"/>
    </location>
</feature>
<protein>
    <submittedName>
        <fullName evidence="2">RNA helicase</fullName>
    </submittedName>
</protein>
<dbReference type="GO" id="GO:0004386">
    <property type="term" value="F:helicase activity"/>
    <property type="evidence" value="ECO:0007669"/>
    <property type="project" value="UniProtKB-KW"/>
</dbReference>
<comment type="caution">
    <text evidence="2">The sequence shown here is derived from an EMBL/GenBank/DDBJ whole genome shotgun (WGS) entry which is preliminary data.</text>
</comment>